<protein>
    <submittedName>
        <fullName evidence="1">Uncharacterized protein</fullName>
    </submittedName>
</protein>
<comment type="caution">
    <text evidence="1">The sequence shown here is derived from an EMBL/GenBank/DDBJ whole genome shotgun (WGS) entry which is preliminary data.</text>
</comment>
<organism evidence="1 2">
    <name type="scientific">Giardia muris</name>
    <dbReference type="NCBI Taxonomy" id="5742"/>
    <lineage>
        <taxon>Eukaryota</taxon>
        <taxon>Metamonada</taxon>
        <taxon>Diplomonadida</taxon>
        <taxon>Hexamitidae</taxon>
        <taxon>Giardiinae</taxon>
        <taxon>Giardia</taxon>
    </lineage>
</organism>
<sequence>MFNPQEKTIPCLPNMPVIIHLVATDSLSGPVKVSVVWDVAFQDTEVSLGEVVLCSEPVPLTLPIGSPEVPWSLATNIHCLRLRAEGHKEATQLFQIAYLNPETVVLRPLPQYD</sequence>
<accession>A0A4Z1SU75</accession>
<dbReference type="VEuPathDB" id="GiardiaDB:GMRT_20210"/>
<keyword evidence="2" id="KW-1185">Reference proteome</keyword>
<dbReference type="EMBL" id="VDLU01000001">
    <property type="protein sequence ID" value="TNJ29426.1"/>
    <property type="molecule type" value="Genomic_DNA"/>
</dbReference>
<reference evidence="1 2" key="1">
    <citation type="submission" date="2019-05" db="EMBL/GenBank/DDBJ databases">
        <title>The compact genome of Giardia muris reveals important steps in the evolution of intestinal protozoan parasites.</title>
        <authorList>
            <person name="Xu F."/>
            <person name="Jimenez-Gonzalez A."/>
            <person name="Einarsson E."/>
            <person name="Astvaldsson A."/>
            <person name="Peirasmaki D."/>
            <person name="Eckmann L."/>
            <person name="Andersson J.O."/>
            <person name="Svard S.G."/>
            <person name="Jerlstrom-Hultqvist J."/>
        </authorList>
    </citation>
    <scope>NUCLEOTIDE SEQUENCE [LARGE SCALE GENOMIC DNA]</scope>
    <source>
        <strain evidence="1 2">Roberts-Thomson</strain>
    </source>
</reference>
<proteinExistence type="predicted"/>
<name>A0A4Z1SU75_GIAMU</name>
<evidence type="ECO:0000313" key="1">
    <source>
        <dbReference type="EMBL" id="TNJ29426.1"/>
    </source>
</evidence>
<dbReference type="Proteomes" id="UP000315496">
    <property type="component" value="Chromosome 1"/>
</dbReference>
<dbReference type="AlphaFoldDB" id="A0A4Z1SU75"/>
<gene>
    <name evidence="1" type="ORF">GMRT_20210</name>
</gene>
<evidence type="ECO:0000313" key="2">
    <source>
        <dbReference type="Proteomes" id="UP000315496"/>
    </source>
</evidence>